<dbReference type="GO" id="GO:0008324">
    <property type="term" value="F:monoatomic cation transmembrane transporter activity"/>
    <property type="evidence" value="ECO:0007669"/>
    <property type="project" value="InterPro"/>
</dbReference>
<dbReference type="OrthoDB" id="9799649at2"/>
<evidence type="ECO:0000313" key="10">
    <source>
        <dbReference type="Proteomes" id="UP000254554"/>
    </source>
</evidence>
<dbReference type="EMBL" id="UGGT01000002">
    <property type="protein sequence ID" value="STO91409.1"/>
    <property type="molecule type" value="Genomic_DNA"/>
</dbReference>
<dbReference type="InterPro" id="IPR058533">
    <property type="entry name" value="Cation_efflux_TM"/>
</dbReference>
<evidence type="ECO:0000256" key="1">
    <source>
        <dbReference type="ARBA" id="ARBA00004141"/>
    </source>
</evidence>
<dbReference type="EMBL" id="UGGT01000002">
    <property type="protein sequence ID" value="STO91519.1"/>
    <property type="molecule type" value="Genomic_DNA"/>
</dbReference>
<dbReference type="Pfam" id="PF01545">
    <property type="entry name" value="Cation_efflux"/>
    <property type="match status" value="1"/>
</dbReference>
<dbReference type="Proteomes" id="UP000254554">
    <property type="component" value="Unassembled WGS sequence"/>
</dbReference>
<sequence length="203" mass="21664">MSCECQQAATVTDKKVLKIALALNFTMFLVGLTAGVIAQSTGLIADSLDMLADASAYMLGLLAVGRGMRFKTTTAALSGSLLLILGAGVLIDVGRRVLLGSSPMSTVIISIAFISLVVNSVVLYLLRRFRDGEIHLRATWIFTRADVIANLGVILSGGLIVLTKSRYPDLVVGFIIALYVIKEAFQILGEARETVRNQSDSAN</sequence>
<dbReference type="EMBL" id="UGGT01000005">
    <property type="protein sequence ID" value="STO91773.1"/>
    <property type="molecule type" value="Genomic_DNA"/>
</dbReference>
<gene>
    <name evidence="9" type="primary">czcD_6</name>
    <name evidence="7" type="synonym">czcD_4</name>
    <name evidence="8" type="synonym">czcD_5</name>
    <name evidence="7" type="ORF">NCTC11370_03387</name>
    <name evidence="8" type="ORF">NCTC11370_03497</name>
    <name evidence="9" type="ORF">NCTC11370_03751</name>
</gene>
<dbReference type="AlphaFoldDB" id="A0A377IV54"/>
<dbReference type="Gene3D" id="1.20.1510.10">
    <property type="entry name" value="Cation efflux protein transmembrane domain"/>
    <property type="match status" value="1"/>
</dbReference>
<protein>
    <submittedName>
        <fullName evidence="9">Cadmium, cobalt and zinc/H(+)-K(+) antiporter</fullName>
    </submittedName>
</protein>
<feature type="transmembrane region" description="Helical" evidence="5">
    <location>
        <begin position="106"/>
        <end position="126"/>
    </location>
</feature>
<evidence type="ECO:0000256" key="4">
    <source>
        <dbReference type="ARBA" id="ARBA00023136"/>
    </source>
</evidence>
<dbReference type="SUPFAM" id="SSF161111">
    <property type="entry name" value="Cation efflux protein transmembrane domain-like"/>
    <property type="match status" value="1"/>
</dbReference>
<comment type="subcellular location">
    <subcellularLocation>
        <location evidence="1">Membrane</location>
        <topology evidence="1">Multi-pass membrane protein</topology>
    </subcellularLocation>
</comment>
<evidence type="ECO:0000313" key="9">
    <source>
        <dbReference type="EMBL" id="STO91773.1"/>
    </source>
</evidence>
<dbReference type="RefSeq" id="WP_058393382.1">
    <property type="nucleotide sequence ID" value="NZ_UGGT01000002.1"/>
</dbReference>
<evidence type="ECO:0000256" key="2">
    <source>
        <dbReference type="ARBA" id="ARBA00022692"/>
    </source>
</evidence>
<keyword evidence="3 5" id="KW-1133">Transmembrane helix</keyword>
<name>A0A377IV54_9GAMM</name>
<keyword evidence="10" id="KW-1185">Reference proteome</keyword>
<feature type="transmembrane region" description="Helical" evidence="5">
    <location>
        <begin position="16"/>
        <end position="38"/>
    </location>
</feature>
<feature type="transmembrane region" description="Helical" evidence="5">
    <location>
        <begin position="170"/>
        <end position="189"/>
    </location>
</feature>
<evidence type="ECO:0000313" key="8">
    <source>
        <dbReference type="EMBL" id="STO91519.1"/>
    </source>
</evidence>
<feature type="domain" description="Cation efflux protein transmembrane" evidence="6">
    <location>
        <begin position="17"/>
        <end position="191"/>
    </location>
</feature>
<reference evidence="9 10" key="1">
    <citation type="submission" date="2018-06" db="EMBL/GenBank/DDBJ databases">
        <authorList>
            <consortium name="Pathogen Informatics"/>
            <person name="Doyle S."/>
        </authorList>
    </citation>
    <scope>NUCLEOTIDE SEQUENCE [LARGE SCALE GENOMIC DNA]</scope>
    <source>
        <strain evidence="9 10">NCTC11370</strain>
    </source>
</reference>
<accession>A0A377IV54</accession>
<evidence type="ECO:0000256" key="3">
    <source>
        <dbReference type="ARBA" id="ARBA00022989"/>
    </source>
</evidence>
<evidence type="ECO:0000256" key="5">
    <source>
        <dbReference type="SAM" id="Phobius"/>
    </source>
</evidence>
<evidence type="ECO:0000259" key="6">
    <source>
        <dbReference type="Pfam" id="PF01545"/>
    </source>
</evidence>
<organism evidence="9 10">
    <name type="scientific">Fluoribacter dumoffii</name>
    <dbReference type="NCBI Taxonomy" id="463"/>
    <lineage>
        <taxon>Bacteria</taxon>
        <taxon>Pseudomonadati</taxon>
        <taxon>Pseudomonadota</taxon>
        <taxon>Gammaproteobacteria</taxon>
        <taxon>Legionellales</taxon>
        <taxon>Legionellaceae</taxon>
        <taxon>Fluoribacter</taxon>
    </lineage>
</organism>
<dbReference type="InterPro" id="IPR027469">
    <property type="entry name" value="Cation_efflux_TMD_sf"/>
</dbReference>
<dbReference type="GO" id="GO:0006829">
    <property type="term" value="P:zinc ion transport"/>
    <property type="evidence" value="ECO:0007669"/>
    <property type="project" value="UniProtKB-KW"/>
</dbReference>
<evidence type="ECO:0000313" key="7">
    <source>
        <dbReference type="EMBL" id="STO91409.1"/>
    </source>
</evidence>
<feature type="transmembrane region" description="Helical" evidence="5">
    <location>
        <begin position="147"/>
        <end position="164"/>
    </location>
</feature>
<dbReference type="GO" id="GO:0016020">
    <property type="term" value="C:membrane"/>
    <property type="evidence" value="ECO:0007669"/>
    <property type="project" value="UniProtKB-SubCell"/>
</dbReference>
<keyword evidence="4 5" id="KW-0472">Membrane</keyword>
<proteinExistence type="predicted"/>
<keyword evidence="2 5" id="KW-0812">Transmembrane</keyword>
<feature type="transmembrane region" description="Helical" evidence="5">
    <location>
        <begin position="75"/>
        <end position="94"/>
    </location>
</feature>